<evidence type="ECO:0000256" key="1">
    <source>
        <dbReference type="SAM" id="SignalP"/>
    </source>
</evidence>
<reference evidence="2" key="1">
    <citation type="journal article" date="2014" name="Int. J. Syst. Evol. Microbiol.">
        <title>Complete genome sequence of Corynebacterium casei LMG S-19264T (=DSM 44701T), isolated from a smear-ripened cheese.</title>
        <authorList>
            <consortium name="US DOE Joint Genome Institute (JGI-PGF)"/>
            <person name="Walter F."/>
            <person name="Albersmeier A."/>
            <person name="Kalinowski J."/>
            <person name="Ruckert C."/>
        </authorList>
    </citation>
    <scope>NUCLEOTIDE SEQUENCE</scope>
    <source>
        <strain evidence="2">CGMCC 1.12921</strain>
    </source>
</reference>
<proteinExistence type="predicted"/>
<name>A0A8J2Y3C5_9PROT</name>
<evidence type="ECO:0000313" key="3">
    <source>
        <dbReference type="Proteomes" id="UP000613582"/>
    </source>
</evidence>
<comment type="caution">
    <text evidence="2">The sequence shown here is derived from an EMBL/GenBank/DDBJ whole genome shotgun (WGS) entry which is preliminary data.</text>
</comment>
<gene>
    <name evidence="2" type="ORF">GCM10011342_09410</name>
</gene>
<dbReference type="Proteomes" id="UP000613582">
    <property type="component" value="Unassembled WGS sequence"/>
</dbReference>
<protein>
    <submittedName>
        <fullName evidence="2">Uncharacterized protein</fullName>
    </submittedName>
</protein>
<feature type="signal peptide" evidence="1">
    <location>
        <begin position="1"/>
        <end position="22"/>
    </location>
</feature>
<reference evidence="2" key="2">
    <citation type="submission" date="2020-09" db="EMBL/GenBank/DDBJ databases">
        <authorList>
            <person name="Sun Q."/>
            <person name="Zhou Y."/>
        </authorList>
    </citation>
    <scope>NUCLEOTIDE SEQUENCE</scope>
    <source>
        <strain evidence="2">CGMCC 1.12921</strain>
    </source>
</reference>
<keyword evidence="1" id="KW-0732">Signal</keyword>
<dbReference type="RefSeq" id="WP_188160120.1">
    <property type="nucleotide sequence ID" value="NZ_BMGH01000001.1"/>
</dbReference>
<organism evidence="2 3">
    <name type="scientific">Aquisalinus flavus</name>
    <dbReference type="NCBI Taxonomy" id="1526572"/>
    <lineage>
        <taxon>Bacteria</taxon>
        <taxon>Pseudomonadati</taxon>
        <taxon>Pseudomonadota</taxon>
        <taxon>Alphaproteobacteria</taxon>
        <taxon>Parvularculales</taxon>
        <taxon>Parvularculaceae</taxon>
        <taxon>Aquisalinus</taxon>
    </lineage>
</organism>
<dbReference type="EMBL" id="BMGH01000001">
    <property type="protein sequence ID" value="GGD02507.1"/>
    <property type="molecule type" value="Genomic_DNA"/>
</dbReference>
<sequence>MHVTIAAGFLSLSLLASATARAQSDDPATITEDDIARLAEWMKSETLAAQGNPAETEVPSLRGATLELKGNFEFNGNSGEYDYGSGRVEYSGRPNRGDAWSGVEVSTGGASFMLYAISIYCNESETHDLEMLTVENRRSDSYEHLISREIPATIRGTIKSGEGMLGVGSVVLEDGCSIEFDVPAWTDELMQESQRLSVPLHVARAAAKVEEYSGWKVKTTAQPFADAFMEDGIYDREEVAFLDVLLNEPGVYLLDGGDGAPVPFRNYWIPRTFTEDAMAMTDSLGRLATGLKNGDFPSQVMQEVRAAMQSEPLGVEIIHDSYTADSISRDITYSIVVGEFYDAMVQSDTTNAYAPFREEVSEWYSVIKDLPEDRQIEIRRTLAYFSERAASSILYREGREIPAFLYNWISPDKKNLNE</sequence>
<accession>A0A8J2Y3C5</accession>
<feature type="chain" id="PRO_5035181301" evidence="1">
    <location>
        <begin position="23"/>
        <end position="418"/>
    </location>
</feature>
<evidence type="ECO:0000313" key="2">
    <source>
        <dbReference type="EMBL" id="GGD02507.1"/>
    </source>
</evidence>
<dbReference type="AlphaFoldDB" id="A0A8J2Y3C5"/>
<keyword evidence="3" id="KW-1185">Reference proteome</keyword>